<comment type="caution">
    <text evidence="6">The sequence shown here is derived from an EMBL/GenBank/DDBJ whole genome shotgun (WGS) entry which is preliminary data.</text>
</comment>
<dbReference type="Gene3D" id="1.20.120.530">
    <property type="entry name" value="GntR ligand-binding domain-like"/>
    <property type="match status" value="1"/>
</dbReference>
<dbReference type="SMART" id="SM00895">
    <property type="entry name" value="FCD"/>
    <property type="match status" value="1"/>
</dbReference>
<dbReference type="EMBL" id="JACHNZ010000015">
    <property type="protein sequence ID" value="MBB4631974.1"/>
    <property type="molecule type" value="Genomic_DNA"/>
</dbReference>
<dbReference type="GO" id="GO:0003700">
    <property type="term" value="F:DNA-binding transcription factor activity"/>
    <property type="evidence" value="ECO:0007669"/>
    <property type="project" value="InterPro"/>
</dbReference>
<dbReference type="PANTHER" id="PTHR43537">
    <property type="entry name" value="TRANSCRIPTIONAL REGULATOR, GNTR FAMILY"/>
    <property type="match status" value="1"/>
</dbReference>
<dbReference type="SMART" id="SM00345">
    <property type="entry name" value="HTH_GNTR"/>
    <property type="match status" value="1"/>
</dbReference>
<evidence type="ECO:0000256" key="2">
    <source>
        <dbReference type="ARBA" id="ARBA00023125"/>
    </source>
</evidence>
<evidence type="ECO:0000256" key="3">
    <source>
        <dbReference type="ARBA" id="ARBA00023163"/>
    </source>
</evidence>
<feature type="compositionally biased region" description="Basic and acidic residues" evidence="4">
    <location>
        <begin position="31"/>
        <end position="40"/>
    </location>
</feature>
<dbReference type="Pfam" id="PF07729">
    <property type="entry name" value="FCD"/>
    <property type="match status" value="1"/>
</dbReference>
<name>A0A7W7B0V6_9SPHN</name>
<feature type="region of interest" description="Disordered" evidence="4">
    <location>
        <begin position="1"/>
        <end position="40"/>
    </location>
</feature>
<dbReference type="InterPro" id="IPR036390">
    <property type="entry name" value="WH_DNA-bd_sf"/>
</dbReference>
<reference evidence="6 7" key="1">
    <citation type="submission" date="2020-08" db="EMBL/GenBank/DDBJ databases">
        <title>Genomic Encyclopedia of Type Strains, Phase IV (KMG-IV): sequencing the most valuable type-strain genomes for metagenomic binning, comparative biology and taxonomic classification.</title>
        <authorList>
            <person name="Goeker M."/>
        </authorList>
    </citation>
    <scope>NUCLEOTIDE SEQUENCE [LARGE SCALE GENOMIC DNA]</scope>
    <source>
        <strain evidence="6 7">DSM 17328</strain>
    </source>
</reference>
<dbReference type="InterPro" id="IPR011711">
    <property type="entry name" value="GntR_C"/>
</dbReference>
<keyword evidence="2 6" id="KW-0238">DNA-binding</keyword>
<evidence type="ECO:0000256" key="4">
    <source>
        <dbReference type="SAM" id="MobiDB-lite"/>
    </source>
</evidence>
<dbReference type="PANTHER" id="PTHR43537:SF5">
    <property type="entry name" value="UXU OPERON TRANSCRIPTIONAL REGULATOR"/>
    <property type="match status" value="1"/>
</dbReference>
<accession>A0A7W7B0V6</accession>
<protein>
    <submittedName>
        <fullName evidence="6">DNA-binding GntR family transcriptional regulator</fullName>
    </submittedName>
</protein>
<evidence type="ECO:0000256" key="1">
    <source>
        <dbReference type="ARBA" id="ARBA00023015"/>
    </source>
</evidence>
<dbReference type="SUPFAM" id="SSF46785">
    <property type="entry name" value="Winged helix' DNA-binding domain"/>
    <property type="match status" value="1"/>
</dbReference>
<dbReference type="InterPro" id="IPR000524">
    <property type="entry name" value="Tscrpt_reg_HTH_GntR"/>
</dbReference>
<keyword evidence="1" id="KW-0805">Transcription regulation</keyword>
<dbReference type="AlphaFoldDB" id="A0A7W7B0V6"/>
<evidence type="ECO:0000313" key="7">
    <source>
        <dbReference type="Proteomes" id="UP000566324"/>
    </source>
</evidence>
<dbReference type="PROSITE" id="PS50949">
    <property type="entry name" value="HTH_GNTR"/>
    <property type="match status" value="1"/>
</dbReference>
<dbReference type="SUPFAM" id="SSF48008">
    <property type="entry name" value="GntR ligand-binding domain-like"/>
    <property type="match status" value="1"/>
</dbReference>
<evidence type="ECO:0000259" key="5">
    <source>
        <dbReference type="PROSITE" id="PS50949"/>
    </source>
</evidence>
<evidence type="ECO:0000313" key="6">
    <source>
        <dbReference type="EMBL" id="MBB4631974.1"/>
    </source>
</evidence>
<dbReference type="Pfam" id="PF00392">
    <property type="entry name" value="GntR"/>
    <property type="match status" value="1"/>
</dbReference>
<gene>
    <name evidence="6" type="ORF">GGQ98_001591</name>
</gene>
<dbReference type="Proteomes" id="UP000566324">
    <property type="component" value="Unassembled WGS sequence"/>
</dbReference>
<sequence length="244" mass="26604">MASDSVPPRFSSNESAPALPVARESQAGAPHRVDDDSRSPREQVVRSIICGLYDGRYTPGQRLKEIDLTKSMHVSRGPVREALNRLAASGIVSLTLQRGAQVRRLSRDEAIGILVIVQSLVGIAARFAAERAGVEDSERLNAALNRLVHFDPASNAPEHALARDHFYATLTDVSGNAELKRILPTVQIHLIRTQFRAEMAVTHRHRHDDYRRITKGVMAGKPAAAENAAKAHIARAIAALRAAI</sequence>
<dbReference type="Gene3D" id="1.10.10.10">
    <property type="entry name" value="Winged helix-like DNA-binding domain superfamily/Winged helix DNA-binding domain"/>
    <property type="match status" value="1"/>
</dbReference>
<keyword evidence="3" id="KW-0804">Transcription</keyword>
<keyword evidence="7" id="KW-1185">Reference proteome</keyword>
<feature type="domain" description="HTH gntR-type" evidence="5">
    <location>
        <begin position="38"/>
        <end position="105"/>
    </location>
</feature>
<dbReference type="GO" id="GO:0003677">
    <property type="term" value="F:DNA binding"/>
    <property type="evidence" value="ECO:0007669"/>
    <property type="project" value="UniProtKB-KW"/>
</dbReference>
<dbReference type="InterPro" id="IPR008920">
    <property type="entry name" value="TF_FadR/GntR_C"/>
</dbReference>
<proteinExistence type="predicted"/>
<organism evidence="6 7">
    <name type="scientific">Sphingosinicella soli</name>
    <dbReference type="NCBI Taxonomy" id="333708"/>
    <lineage>
        <taxon>Bacteria</taxon>
        <taxon>Pseudomonadati</taxon>
        <taxon>Pseudomonadota</taxon>
        <taxon>Alphaproteobacteria</taxon>
        <taxon>Sphingomonadales</taxon>
        <taxon>Sphingosinicellaceae</taxon>
        <taxon>Sphingosinicella</taxon>
    </lineage>
</organism>
<dbReference type="InterPro" id="IPR036388">
    <property type="entry name" value="WH-like_DNA-bd_sf"/>
</dbReference>